<feature type="transmembrane region" description="Helical" evidence="5">
    <location>
        <begin position="12"/>
        <end position="36"/>
    </location>
</feature>
<dbReference type="Proteomes" id="UP000827721">
    <property type="component" value="Unassembled WGS sequence"/>
</dbReference>
<evidence type="ECO:0000256" key="3">
    <source>
        <dbReference type="ARBA" id="ARBA00022989"/>
    </source>
</evidence>
<accession>A0ABQ8HX55</accession>
<evidence type="ECO:0000313" key="7">
    <source>
        <dbReference type="Proteomes" id="UP000827721"/>
    </source>
</evidence>
<name>A0ABQ8HX55_9ROSI</name>
<dbReference type="InterPro" id="IPR018499">
    <property type="entry name" value="Tetraspanin/Peripherin"/>
</dbReference>
<feature type="transmembrane region" description="Helical" evidence="5">
    <location>
        <begin position="85"/>
        <end position="106"/>
    </location>
</feature>
<evidence type="ECO:0000256" key="4">
    <source>
        <dbReference type="ARBA" id="ARBA00023136"/>
    </source>
</evidence>
<feature type="transmembrane region" description="Helical" evidence="5">
    <location>
        <begin position="142"/>
        <end position="161"/>
    </location>
</feature>
<organism evidence="6 7">
    <name type="scientific">Xanthoceras sorbifolium</name>
    <dbReference type="NCBI Taxonomy" id="99658"/>
    <lineage>
        <taxon>Eukaryota</taxon>
        <taxon>Viridiplantae</taxon>
        <taxon>Streptophyta</taxon>
        <taxon>Embryophyta</taxon>
        <taxon>Tracheophyta</taxon>
        <taxon>Spermatophyta</taxon>
        <taxon>Magnoliopsida</taxon>
        <taxon>eudicotyledons</taxon>
        <taxon>Gunneridae</taxon>
        <taxon>Pentapetalae</taxon>
        <taxon>rosids</taxon>
        <taxon>malvids</taxon>
        <taxon>Sapindales</taxon>
        <taxon>Sapindaceae</taxon>
        <taxon>Xanthoceroideae</taxon>
        <taxon>Xanthoceras</taxon>
    </lineage>
</organism>
<keyword evidence="7" id="KW-1185">Reference proteome</keyword>
<sequence>MGRIARTCLQSFMKAMNLIMGMVGVAMILYGFWMVRVWQRDKEGSSSHDYDSTAPWFIYTFLGAGVTFCLITCLGHIAAASANCFCLYCYMSIICLVLLLETAMAADVVLNSDWEKDLPEDPTGRFHDFKEFVDSNFDTFKWISLLIILAQGSSILLGMALKALGPNRGSNYDSDEDENSHARLPLINHQVQPPAYVIGDPRIALKNDPVKPPTYNTWNANK</sequence>
<keyword evidence="4 5" id="KW-0472">Membrane</keyword>
<evidence type="ECO:0000256" key="5">
    <source>
        <dbReference type="SAM" id="Phobius"/>
    </source>
</evidence>
<feature type="transmembrane region" description="Helical" evidence="5">
    <location>
        <begin position="56"/>
        <end position="78"/>
    </location>
</feature>
<proteinExistence type="predicted"/>
<protein>
    <recommendedName>
        <fullName evidence="8">Tetraspanin-19-like</fullName>
    </recommendedName>
</protein>
<evidence type="ECO:0000313" key="6">
    <source>
        <dbReference type="EMBL" id="KAH7568935.1"/>
    </source>
</evidence>
<comment type="subcellular location">
    <subcellularLocation>
        <location evidence="1">Membrane</location>
        <topology evidence="1">Multi-pass membrane protein</topology>
    </subcellularLocation>
</comment>
<dbReference type="Pfam" id="PF00335">
    <property type="entry name" value="Tetraspanin"/>
    <property type="match status" value="1"/>
</dbReference>
<comment type="caution">
    <text evidence="6">The sequence shown here is derived from an EMBL/GenBank/DDBJ whole genome shotgun (WGS) entry which is preliminary data.</text>
</comment>
<evidence type="ECO:0008006" key="8">
    <source>
        <dbReference type="Google" id="ProtNLM"/>
    </source>
</evidence>
<evidence type="ECO:0000256" key="2">
    <source>
        <dbReference type="ARBA" id="ARBA00022692"/>
    </source>
</evidence>
<keyword evidence="3 5" id="KW-1133">Transmembrane helix</keyword>
<keyword evidence="2 5" id="KW-0812">Transmembrane</keyword>
<evidence type="ECO:0000256" key="1">
    <source>
        <dbReference type="ARBA" id="ARBA00004141"/>
    </source>
</evidence>
<dbReference type="EMBL" id="JAFEMO010000006">
    <property type="protein sequence ID" value="KAH7568935.1"/>
    <property type="molecule type" value="Genomic_DNA"/>
</dbReference>
<gene>
    <name evidence="6" type="ORF">JRO89_XS06G0076400</name>
</gene>
<reference evidence="6 7" key="1">
    <citation type="submission" date="2021-02" db="EMBL/GenBank/DDBJ databases">
        <title>Plant Genome Project.</title>
        <authorList>
            <person name="Zhang R.-G."/>
        </authorList>
    </citation>
    <scope>NUCLEOTIDE SEQUENCE [LARGE SCALE GENOMIC DNA]</scope>
    <source>
        <tissue evidence="6">Leaves</tissue>
    </source>
</reference>